<protein>
    <recommendedName>
        <fullName evidence="3">ATP-grasp domain-containing protein</fullName>
    </recommendedName>
</protein>
<gene>
    <name evidence="1" type="ORF">P873_05385</name>
</gene>
<keyword evidence="2" id="KW-1185">Reference proteome</keyword>
<dbReference type="Gene3D" id="3.40.50.20">
    <property type="match status" value="1"/>
</dbReference>
<dbReference type="Proteomes" id="UP000029391">
    <property type="component" value="Unassembled WGS sequence"/>
</dbReference>
<evidence type="ECO:0000313" key="2">
    <source>
        <dbReference type="Proteomes" id="UP000029391"/>
    </source>
</evidence>
<dbReference type="SUPFAM" id="SSF56059">
    <property type="entry name" value="Glutathione synthetase ATP-binding domain-like"/>
    <property type="match status" value="1"/>
</dbReference>
<evidence type="ECO:0000313" key="1">
    <source>
        <dbReference type="EMBL" id="KFN50594.1"/>
    </source>
</evidence>
<dbReference type="eggNOG" id="COG3919">
    <property type="taxonomic scope" value="Bacteria"/>
</dbReference>
<organism evidence="1 2">
    <name type="scientific">Arenimonas composti TR7-09 = DSM 18010</name>
    <dbReference type="NCBI Taxonomy" id="1121013"/>
    <lineage>
        <taxon>Bacteria</taxon>
        <taxon>Pseudomonadati</taxon>
        <taxon>Pseudomonadota</taxon>
        <taxon>Gammaproteobacteria</taxon>
        <taxon>Lysobacterales</taxon>
        <taxon>Lysobacteraceae</taxon>
        <taxon>Arenimonas</taxon>
    </lineage>
</organism>
<sequence>MAAGGGAALMRTVLILGARAPVALDLARRFAAAGWRVIAADSTACGLSARSRAVAATLALPPPREQPLAWAAALAAGVREYAVELVIPTCEEAFYLARYRERLPDDVRVVVADFATMRRLHSKVDFIATARETGALVGVDVPATRRVHSLAEARDWAGGEPLVLKPEFSRFGVHVRLYPRGLPKEAPALPEGAWAAQRFHAGRELCSYAVADHGVLRACSAYRPAWRLGDSASFHFAPVELPAIRAFTAAFVARQRYTGQIGFDWIQAADGRLAVIECNPRATSGLHLFAACDPLPATLAGDHDGPVLVPGHRRAAMLGAMMATAGLMQALRSGRAREWWRDWRSADDVITRAGDRGPLAGSLHDLLAWRRQAKARGVGLRAAATGDIEFNGEALPS</sequence>
<reference evidence="1 2" key="1">
    <citation type="submission" date="2013-09" db="EMBL/GenBank/DDBJ databases">
        <title>Genome sequencing of Arenimonas composti.</title>
        <authorList>
            <person name="Chen F."/>
            <person name="Wang G."/>
        </authorList>
    </citation>
    <scope>NUCLEOTIDE SEQUENCE [LARGE SCALE GENOMIC DNA]</scope>
    <source>
        <strain evidence="1 2">TR7-09</strain>
    </source>
</reference>
<proteinExistence type="predicted"/>
<dbReference type="Gene3D" id="3.30.470.20">
    <property type="entry name" value="ATP-grasp fold, B domain"/>
    <property type="match status" value="1"/>
</dbReference>
<comment type="caution">
    <text evidence="1">The sequence shown here is derived from an EMBL/GenBank/DDBJ whole genome shotgun (WGS) entry which is preliminary data.</text>
</comment>
<evidence type="ECO:0008006" key="3">
    <source>
        <dbReference type="Google" id="ProtNLM"/>
    </source>
</evidence>
<dbReference type="STRING" id="1121013.GCA_000426365_02574"/>
<accession>A0A091BII3</accession>
<dbReference type="AlphaFoldDB" id="A0A091BII3"/>
<name>A0A091BII3_9GAMM</name>
<dbReference type="EMBL" id="AWXU01000017">
    <property type="protein sequence ID" value="KFN50594.1"/>
    <property type="molecule type" value="Genomic_DNA"/>
</dbReference>